<accession>A0ABT4KAB4</accession>
<dbReference type="Gene3D" id="2.40.320.10">
    <property type="entry name" value="Hypothetical Protein Pfu-838710-001"/>
    <property type="match status" value="1"/>
</dbReference>
<gene>
    <name evidence="3" type="ORF">O3W52_02115</name>
</gene>
<dbReference type="CDD" id="cd07891">
    <property type="entry name" value="CYTH-like_CthTTM-like_1"/>
    <property type="match status" value="1"/>
</dbReference>
<sequence>MAIEIERKFQVLNDRWRKSASAGSALRQAYLIATKNRTLRVRTIDAERATLTAKFRRDRMGREEYEYAIPYSDALQMFEFALGIVEKTRYQVRYAEHLWHIDVYSGVNEGLVVAEVELRNGWDDPPHPKWLGPEITGNPLYSNRALAMRSRAARQTPSSPSPVGRPTVPIG</sequence>
<dbReference type="Pfam" id="PF01928">
    <property type="entry name" value="CYTH"/>
    <property type="match status" value="1"/>
</dbReference>
<protein>
    <submittedName>
        <fullName evidence="3">CYTH domain-containing protein</fullName>
    </submittedName>
</protein>
<evidence type="ECO:0000256" key="1">
    <source>
        <dbReference type="SAM" id="MobiDB-lite"/>
    </source>
</evidence>
<feature type="domain" description="CYTH" evidence="2">
    <location>
        <begin position="2"/>
        <end position="152"/>
    </location>
</feature>
<dbReference type="SUPFAM" id="SSF55154">
    <property type="entry name" value="CYTH-like phosphatases"/>
    <property type="match status" value="1"/>
</dbReference>
<proteinExistence type="predicted"/>
<keyword evidence="4" id="KW-1185">Reference proteome</keyword>
<dbReference type="PANTHER" id="PTHR40114">
    <property type="entry name" value="SLR0698 PROTEIN"/>
    <property type="match status" value="1"/>
</dbReference>
<name>A0ABT4KAB4_9HYPH</name>
<dbReference type="Proteomes" id="UP001079430">
    <property type="component" value="Unassembled WGS sequence"/>
</dbReference>
<dbReference type="PIRSF" id="PIRSF016487">
    <property type="entry name" value="CYTH_UCP016487"/>
    <property type="match status" value="1"/>
</dbReference>
<dbReference type="PANTHER" id="PTHR40114:SF1">
    <property type="entry name" value="SLR0698 PROTEIN"/>
    <property type="match status" value="1"/>
</dbReference>
<feature type="region of interest" description="Disordered" evidence="1">
    <location>
        <begin position="149"/>
        <end position="171"/>
    </location>
</feature>
<comment type="caution">
    <text evidence="3">The sequence shown here is derived from an EMBL/GenBank/DDBJ whole genome shotgun (WGS) entry which is preliminary data.</text>
</comment>
<organism evidence="3 4">
    <name type="scientific">Sinorhizobium psoraleae</name>
    <dbReference type="NCBI Taxonomy" id="520838"/>
    <lineage>
        <taxon>Bacteria</taxon>
        <taxon>Pseudomonadati</taxon>
        <taxon>Pseudomonadota</taxon>
        <taxon>Alphaproteobacteria</taxon>
        <taxon>Hyphomicrobiales</taxon>
        <taxon>Rhizobiaceae</taxon>
        <taxon>Sinorhizobium/Ensifer group</taxon>
        <taxon>Sinorhizobium</taxon>
    </lineage>
</organism>
<dbReference type="SMART" id="SM01118">
    <property type="entry name" value="CYTH"/>
    <property type="match status" value="1"/>
</dbReference>
<dbReference type="InterPro" id="IPR023577">
    <property type="entry name" value="CYTH_domain"/>
</dbReference>
<evidence type="ECO:0000313" key="3">
    <source>
        <dbReference type="EMBL" id="MCZ4088897.1"/>
    </source>
</evidence>
<dbReference type="PROSITE" id="PS51707">
    <property type="entry name" value="CYTH"/>
    <property type="match status" value="1"/>
</dbReference>
<reference evidence="3" key="1">
    <citation type="submission" date="2022-10" db="EMBL/GenBank/DDBJ databases">
        <title>Whole genome sequencing of three plant growth promoting bacteria isolated from Vachellia tortilis subsp. raddiana in Morocco.</title>
        <authorList>
            <person name="Hnini M."/>
            <person name="Zouagui R."/>
            <person name="Zouagui H."/>
            <person name="Chemao Elfihri M.-W."/>
            <person name="Ibrahimi A."/>
            <person name="Sbabou L."/>
            <person name="Aurag J."/>
        </authorList>
    </citation>
    <scope>NUCLEOTIDE SEQUENCE</scope>
    <source>
        <strain evidence="3">LMR678</strain>
    </source>
</reference>
<dbReference type="RefSeq" id="WP_269275078.1">
    <property type="nucleotide sequence ID" value="NZ_JAPVOI010000003.1"/>
</dbReference>
<evidence type="ECO:0000313" key="4">
    <source>
        <dbReference type="Proteomes" id="UP001079430"/>
    </source>
</evidence>
<dbReference type="InterPro" id="IPR033469">
    <property type="entry name" value="CYTH-like_dom_sf"/>
</dbReference>
<dbReference type="EMBL" id="JAPVOI010000003">
    <property type="protein sequence ID" value="MCZ4088897.1"/>
    <property type="molecule type" value="Genomic_DNA"/>
</dbReference>
<dbReference type="InterPro" id="IPR012042">
    <property type="entry name" value="NeuTTM/CthTTM-like"/>
</dbReference>
<evidence type="ECO:0000259" key="2">
    <source>
        <dbReference type="PROSITE" id="PS51707"/>
    </source>
</evidence>